<organism evidence="6 7">
    <name type="scientific">Gemmata massiliana</name>
    <dbReference type="NCBI Taxonomy" id="1210884"/>
    <lineage>
        <taxon>Bacteria</taxon>
        <taxon>Pseudomonadati</taxon>
        <taxon>Planctomycetota</taxon>
        <taxon>Planctomycetia</taxon>
        <taxon>Gemmatales</taxon>
        <taxon>Gemmataceae</taxon>
        <taxon>Gemmata</taxon>
    </lineage>
</organism>
<keyword evidence="7" id="KW-1185">Reference proteome</keyword>
<comment type="similarity">
    <text evidence="1 5">Belongs to the 5-formyltetrahydrofolate cyclo-ligase family.</text>
</comment>
<dbReference type="GO" id="GO:0005524">
    <property type="term" value="F:ATP binding"/>
    <property type="evidence" value="ECO:0007669"/>
    <property type="project" value="UniProtKB-KW"/>
</dbReference>
<reference evidence="6 7" key="1">
    <citation type="submission" date="2019-05" db="EMBL/GenBank/DDBJ databases">
        <authorList>
            <consortium name="Science for Life Laboratories"/>
        </authorList>
    </citation>
    <scope>NUCLEOTIDE SEQUENCE [LARGE SCALE GENOMIC DNA]</scope>
    <source>
        <strain evidence="6">Soil9</strain>
    </source>
</reference>
<dbReference type="PIRSF" id="PIRSF006806">
    <property type="entry name" value="FTHF_cligase"/>
    <property type="match status" value="1"/>
</dbReference>
<keyword evidence="3 4" id="KW-0067">ATP-binding</keyword>
<accession>A0A6P2D2T5</accession>
<evidence type="ECO:0000256" key="2">
    <source>
        <dbReference type="ARBA" id="ARBA00022741"/>
    </source>
</evidence>
<dbReference type="RefSeq" id="WP_162669869.1">
    <property type="nucleotide sequence ID" value="NZ_LR593886.1"/>
</dbReference>
<dbReference type="KEGG" id="gms:SOIL9_22550"/>
<dbReference type="InterPro" id="IPR002698">
    <property type="entry name" value="FTHF_cligase"/>
</dbReference>
<feature type="binding site" evidence="4">
    <location>
        <position position="58"/>
    </location>
    <ligand>
        <name>substrate</name>
    </ligand>
</feature>
<dbReference type="Gene3D" id="3.40.50.10420">
    <property type="entry name" value="NagB/RpiA/CoA transferase-like"/>
    <property type="match status" value="1"/>
</dbReference>
<dbReference type="GO" id="GO:0046872">
    <property type="term" value="F:metal ion binding"/>
    <property type="evidence" value="ECO:0007669"/>
    <property type="project" value="UniProtKB-KW"/>
</dbReference>
<evidence type="ECO:0000256" key="1">
    <source>
        <dbReference type="ARBA" id="ARBA00010638"/>
    </source>
</evidence>
<name>A0A6P2D2T5_9BACT</name>
<evidence type="ECO:0000256" key="5">
    <source>
        <dbReference type="RuleBase" id="RU361279"/>
    </source>
</evidence>
<dbReference type="GO" id="GO:0009396">
    <property type="term" value="P:folic acid-containing compound biosynthetic process"/>
    <property type="evidence" value="ECO:0007669"/>
    <property type="project" value="TreeGrafter"/>
</dbReference>
<dbReference type="AlphaFoldDB" id="A0A6P2D2T5"/>
<dbReference type="Pfam" id="PF01812">
    <property type="entry name" value="5-FTHF_cyc-lig"/>
    <property type="match status" value="1"/>
</dbReference>
<dbReference type="InterPro" id="IPR024185">
    <property type="entry name" value="FTHF_cligase-like_sf"/>
</dbReference>
<evidence type="ECO:0000313" key="6">
    <source>
        <dbReference type="EMBL" id="VTR95459.1"/>
    </source>
</evidence>
<dbReference type="PANTHER" id="PTHR23407">
    <property type="entry name" value="ATPASE INHIBITOR/5-FORMYLTETRAHYDROFOLATE CYCLO-LIGASE"/>
    <property type="match status" value="1"/>
</dbReference>
<proteinExistence type="inferred from homology"/>
<comment type="cofactor">
    <cofactor evidence="5">
        <name>Mg(2+)</name>
        <dbReference type="ChEBI" id="CHEBI:18420"/>
    </cofactor>
</comment>
<dbReference type="SUPFAM" id="SSF100950">
    <property type="entry name" value="NagB/RpiA/CoA transferase-like"/>
    <property type="match status" value="1"/>
</dbReference>
<sequence length="207" mass="23282">MTEDTQPTDAQTMKSFIRELARKNRVAQKNKDAISLEICHKFTALPAYAAAKTVMWYVDAGSEVRTRHTLPEALTHGKRVIVPWCIVETNELELFWLEDMSELVEGAYKILEPKADLRDLSAKKVQPEELDLVMVPGTAFDQRGGRMGQGKGYYDRLLSRARPDAPLVALSFDCQIFEEIPVAAHDVFMDQVLTESRTIIGKGRAGK</sequence>
<evidence type="ECO:0000256" key="4">
    <source>
        <dbReference type="PIRSR" id="PIRSR006806-1"/>
    </source>
</evidence>
<gene>
    <name evidence="6" type="ORF">SOIL9_22550</name>
</gene>
<keyword evidence="5" id="KW-0460">Magnesium</keyword>
<evidence type="ECO:0000256" key="3">
    <source>
        <dbReference type="ARBA" id="ARBA00022840"/>
    </source>
</evidence>
<dbReference type="EMBL" id="LR593886">
    <property type="protein sequence ID" value="VTR95459.1"/>
    <property type="molecule type" value="Genomic_DNA"/>
</dbReference>
<dbReference type="Proteomes" id="UP000464178">
    <property type="component" value="Chromosome"/>
</dbReference>
<keyword evidence="2 4" id="KW-0547">Nucleotide-binding</keyword>
<dbReference type="NCBIfam" id="TIGR02727">
    <property type="entry name" value="MTHFS_bact"/>
    <property type="match status" value="1"/>
</dbReference>
<dbReference type="EC" id="6.3.3.2" evidence="5"/>
<dbReference type="GO" id="GO:0035999">
    <property type="term" value="P:tetrahydrofolate interconversion"/>
    <property type="evidence" value="ECO:0007669"/>
    <property type="project" value="TreeGrafter"/>
</dbReference>
<dbReference type="InterPro" id="IPR037171">
    <property type="entry name" value="NagB/RpiA_transferase-like"/>
</dbReference>
<evidence type="ECO:0000313" key="7">
    <source>
        <dbReference type="Proteomes" id="UP000464178"/>
    </source>
</evidence>
<keyword evidence="6" id="KW-0436">Ligase</keyword>
<feature type="binding site" evidence="4">
    <location>
        <begin position="146"/>
        <end position="154"/>
    </location>
    <ligand>
        <name>ATP</name>
        <dbReference type="ChEBI" id="CHEBI:30616"/>
    </ligand>
</feature>
<dbReference type="PANTHER" id="PTHR23407:SF1">
    <property type="entry name" value="5-FORMYLTETRAHYDROFOLATE CYCLO-LIGASE"/>
    <property type="match status" value="1"/>
</dbReference>
<dbReference type="GO" id="GO:0030272">
    <property type="term" value="F:5-formyltetrahydrofolate cyclo-ligase activity"/>
    <property type="evidence" value="ECO:0007669"/>
    <property type="project" value="UniProtKB-EC"/>
</dbReference>
<keyword evidence="5" id="KW-0479">Metal-binding</keyword>
<comment type="catalytic activity">
    <reaction evidence="5">
        <text>(6S)-5-formyl-5,6,7,8-tetrahydrofolate + ATP = (6R)-5,10-methenyltetrahydrofolate + ADP + phosphate</text>
        <dbReference type="Rhea" id="RHEA:10488"/>
        <dbReference type="ChEBI" id="CHEBI:30616"/>
        <dbReference type="ChEBI" id="CHEBI:43474"/>
        <dbReference type="ChEBI" id="CHEBI:57455"/>
        <dbReference type="ChEBI" id="CHEBI:57457"/>
        <dbReference type="ChEBI" id="CHEBI:456216"/>
        <dbReference type="EC" id="6.3.3.2"/>
    </reaction>
</comment>
<protein>
    <recommendedName>
        <fullName evidence="5">5-formyltetrahydrofolate cyclo-ligase</fullName>
        <ecNumber evidence="5">6.3.3.2</ecNumber>
    </recommendedName>
</protein>
<feature type="binding site" evidence="4">
    <location>
        <position position="63"/>
    </location>
    <ligand>
        <name>substrate</name>
    </ligand>
</feature>